<dbReference type="InterPro" id="IPR028599">
    <property type="entry name" value="WDR12/Ytm1"/>
</dbReference>
<dbReference type="InterPro" id="IPR012972">
    <property type="entry name" value="NLE"/>
</dbReference>
<keyword evidence="10" id="KW-1185">Reference proteome</keyword>
<keyword evidence="5 6" id="KW-0539">Nucleus</keyword>
<dbReference type="PROSITE" id="PS00678">
    <property type="entry name" value="WD_REPEATS_1"/>
    <property type="match status" value="2"/>
</dbReference>
<feature type="repeat" description="WD" evidence="7">
    <location>
        <begin position="248"/>
        <end position="283"/>
    </location>
</feature>
<evidence type="ECO:0000313" key="10">
    <source>
        <dbReference type="Proteomes" id="UP000664859"/>
    </source>
</evidence>
<dbReference type="GO" id="GO:0005730">
    <property type="term" value="C:nucleolus"/>
    <property type="evidence" value="ECO:0007669"/>
    <property type="project" value="UniProtKB-SubCell"/>
</dbReference>
<keyword evidence="4" id="KW-0677">Repeat</keyword>
<comment type="similarity">
    <text evidence="6">Belongs to the WD repeat WDR12/YTM1 family.</text>
</comment>
<dbReference type="Pfam" id="PF08154">
    <property type="entry name" value="NLE"/>
    <property type="match status" value="1"/>
</dbReference>
<keyword evidence="1 6" id="KW-0690">Ribosome biogenesis</keyword>
<dbReference type="PANTHER" id="PTHR19855:SF11">
    <property type="entry name" value="RIBOSOME BIOGENESIS PROTEIN WDR12"/>
    <property type="match status" value="1"/>
</dbReference>
<dbReference type="InterPro" id="IPR015943">
    <property type="entry name" value="WD40/YVTN_repeat-like_dom_sf"/>
</dbReference>
<dbReference type="GO" id="GO:0000463">
    <property type="term" value="P:maturation of LSU-rRNA from tricistronic rRNA transcript (SSU-rRNA, 5.8S rRNA, LSU-rRNA)"/>
    <property type="evidence" value="ECO:0007669"/>
    <property type="project" value="UniProtKB-UniRule"/>
</dbReference>
<accession>A0A836CE58</accession>
<dbReference type="PROSITE" id="PS50294">
    <property type="entry name" value="WD_REPEATS_REGION"/>
    <property type="match status" value="1"/>
</dbReference>
<dbReference type="OrthoDB" id="10251381at2759"/>
<feature type="domain" description="NLE" evidence="8">
    <location>
        <begin position="30"/>
        <end position="111"/>
    </location>
</feature>
<evidence type="ECO:0000256" key="6">
    <source>
        <dbReference type="HAMAP-Rule" id="MF_03029"/>
    </source>
</evidence>
<dbReference type="InterPro" id="IPR019775">
    <property type="entry name" value="WD40_repeat_CS"/>
</dbReference>
<reference evidence="9" key="1">
    <citation type="submission" date="2021-02" db="EMBL/GenBank/DDBJ databases">
        <title>First Annotated Genome of the Yellow-green Alga Tribonema minus.</title>
        <authorList>
            <person name="Mahan K.M."/>
        </authorList>
    </citation>
    <scope>NUCLEOTIDE SEQUENCE</scope>
    <source>
        <strain evidence="9">UTEX B ZZ1240</strain>
    </source>
</reference>
<dbReference type="SUPFAM" id="SSF50978">
    <property type="entry name" value="WD40 repeat-like"/>
    <property type="match status" value="1"/>
</dbReference>
<dbReference type="AlphaFoldDB" id="A0A836CE58"/>
<feature type="repeat" description="WD" evidence="7">
    <location>
        <begin position="324"/>
        <end position="364"/>
    </location>
</feature>
<evidence type="ECO:0000256" key="2">
    <source>
        <dbReference type="ARBA" id="ARBA00022552"/>
    </source>
</evidence>
<dbReference type="InterPro" id="IPR020472">
    <property type="entry name" value="WD40_PAC1"/>
</dbReference>
<sequence length="497" mass="51071">MNASSCWQLHTAHAFLSRASLPHCATPPQVRVKFVTKLASIRVTDLPIAVPETLGRYGLSEVVNHLLGLNADTSAAAAAPHDAAPPSSKAPIPFDILIDGRFLRTSLARYMRAHAVSGETVLELEYLPALRQPTEESADTQPDWVSALAACAGAAGTGGERVAGPFLASACYDGCLRLYGASGGLDIAHSARVSAQPLTALAAAAGGGAGGGDDAERCWLLAGGKDRGVSLWRVSGGEQRMLEQAAVLSGHQNSVAAVSFSPAGGTHTAASGDWDGRMCLWDLAAAQGAAGADAEAGGPGVKRRKRAAGEADAVVVELEPTAVFKAHSQAVTGVYLAGPDTLYTGSWDHSLKAWDAQRQDCVRTMACAKAVACMDAQGGDDAAAASGLLATGHPDGRIRVWDVRTKAGETLTLATLAARGGWVYGVKWAHGSAYNLASSSRDGSVRLWDIRSGAALRTLPAHKGAALCVAWHAGGVASGGDDGVVRTFKVEVAATVT</sequence>
<keyword evidence="3 7" id="KW-0853">WD repeat</keyword>
<dbReference type="PANTHER" id="PTHR19855">
    <property type="entry name" value="WD40 REPEAT PROTEIN 12, 37"/>
    <property type="match status" value="1"/>
</dbReference>
<evidence type="ECO:0000256" key="1">
    <source>
        <dbReference type="ARBA" id="ARBA00022517"/>
    </source>
</evidence>
<dbReference type="Proteomes" id="UP000664859">
    <property type="component" value="Unassembled WGS sequence"/>
</dbReference>
<name>A0A836CE58_9STRA</name>
<evidence type="ECO:0000256" key="5">
    <source>
        <dbReference type="ARBA" id="ARBA00023242"/>
    </source>
</evidence>
<dbReference type="Pfam" id="PF00400">
    <property type="entry name" value="WD40"/>
    <property type="match status" value="4"/>
</dbReference>
<feature type="repeat" description="WD" evidence="7">
    <location>
        <begin position="388"/>
        <end position="405"/>
    </location>
</feature>
<dbReference type="GO" id="GO:0005654">
    <property type="term" value="C:nucleoplasm"/>
    <property type="evidence" value="ECO:0007669"/>
    <property type="project" value="UniProtKB-SubCell"/>
</dbReference>
<dbReference type="PROSITE" id="PS50082">
    <property type="entry name" value="WD_REPEATS_2"/>
    <property type="match status" value="4"/>
</dbReference>
<dbReference type="GO" id="GO:0000466">
    <property type="term" value="P:maturation of 5.8S rRNA from tricistronic rRNA transcript (SSU-rRNA, 5.8S rRNA, LSU-rRNA)"/>
    <property type="evidence" value="ECO:0007669"/>
    <property type="project" value="UniProtKB-UniRule"/>
</dbReference>
<evidence type="ECO:0000313" key="9">
    <source>
        <dbReference type="EMBL" id="KAG5182364.1"/>
    </source>
</evidence>
<protein>
    <recommendedName>
        <fullName evidence="6">Ribosome biogenesis protein WDR12 homolog</fullName>
    </recommendedName>
</protein>
<evidence type="ECO:0000259" key="8">
    <source>
        <dbReference type="Pfam" id="PF08154"/>
    </source>
</evidence>
<comment type="function">
    <text evidence="6">Required for maturation of ribosomal RNAs and formation of the large ribosomal subunit.</text>
</comment>
<evidence type="ECO:0000256" key="7">
    <source>
        <dbReference type="PROSITE-ProRule" id="PRU00221"/>
    </source>
</evidence>
<dbReference type="PRINTS" id="PR00320">
    <property type="entry name" value="GPROTEINBRPT"/>
</dbReference>
<evidence type="ECO:0000256" key="3">
    <source>
        <dbReference type="ARBA" id="ARBA00022574"/>
    </source>
</evidence>
<evidence type="ECO:0000256" key="4">
    <source>
        <dbReference type="ARBA" id="ARBA00022737"/>
    </source>
</evidence>
<organism evidence="9 10">
    <name type="scientific">Tribonema minus</name>
    <dbReference type="NCBI Taxonomy" id="303371"/>
    <lineage>
        <taxon>Eukaryota</taxon>
        <taxon>Sar</taxon>
        <taxon>Stramenopiles</taxon>
        <taxon>Ochrophyta</taxon>
        <taxon>PX clade</taxon>
        <taxon>Xanthophyceae</taxon>
        <taxon>Tribonematales</taxon>
        <taxon>Tribonemataceae</taxon>
        <taxon>Tribonema</taxon>
    </lineage>
</organism>
<feature type="repeat" description="WD" evidence="7">
    <location>
        <begin position="416"/>
        <end position="458"/>
    </location>
</feature>
<comment type="caution">
    <text evidence="9">The sequence shown here is derived from an EMBL/GenBank/DDBJ whole genome shotgun (WGS) entry which is preliminary data.</text>
</comment>
<comment type="subcellular location">
    <subcellularLocation>
        <location evidence="6">Nucleus</location>
        <location evidence="6">Nucleolus</location>
    </subcellularLocation>
    <subcellularLocation>
        <location evidence="6">Nucleus</location>
        <location evidence="6">Nucleoplasm</location>
    </subcellularLocation>
</comment>
<dbReference type="GO" id="GO:0030687">
    <property type="term" value="C:preribosome, large subunit precursor"/>
    <property type="evidence" value="ECO:0007669"/>
    <property type="project" value="UniProtKB-UniRule"/>
</dbReference>
<keyword evidence="2 6" id="KW-0698">rRNA processing</keyword>
<dbReference type="SMART" id="SM00320">
    <property type="entry name" value="WD40"/>
    <property type="match status" value="7"/>
</dbReference>
<dbReference type="InterPro" id="IPR001680">
    <property type="entry name" value="WD40_rpt"/>
</dbReference>
<dbReference type="GO" id="GO:0043021">
    <property type="term" value="F:ribonucleoprotein complex binding"/>
    <property type="evidence" value="ECO:0007669"/>
    <property type="project" value="UniProtKB-UniRule"/>
</dbReference>
<proteinExistence type="inferred from homology"/>
<gene>
    <name evidence="9" type="ORF">JKP88DRAFT_199303</name>
</gene>
<dbReference type="EMBL" id="JAFCMP010000246">
    <property type="protein sequence ID" value="KAG5182364.1"/>
    <property type="molecule type" value="Genomic_DNA"/>
</dbReference>
<dbReference type="Gene3D" id="2.130.10.10">
    <property type="entry name" value="YVTN repeat-like/Quinoprotein amine dehydrogenase"/>
    <property type="match status" value="1"/>
</dbReference>
<dbReference type="HAMAP" id="MF_03029">
    <property type="entry name" value="WDR12"/>
    <property type="match status" value="1"/>
</dbReference>
<dbReference type="InterPro" id="IPR036322">
    <property type="entry name" value="WD40_repeat_dom_sf"/>
</dbReference>